<reference evidence="2" key="1">
    <citation type="submission" date="2016-11" db="UniProtKB">
        <authorList>
            <consortium name="WormBaseParasite"/>
        </authorList>
    </citation>
    <scope>IDENTIFICATION</scope>
</reference>
<dbReference type="WBParaSite" id="MhA1_Contig64.frz3.gene23">
    <property type="protein sequence ID" value="MhA1_Contig64.frz3.gene23"/>
    <property type="gene ID" value="MhA1_Contig64.frz3.gene23"/>
</dbReference>
<dbReference type="Proteomes" id="UP000095281">
    <property type="component" value="Unplaced"/>
</dbReference>
<evidence type="ECO:0000313" key="2">
    <source>
        <dbReference type="WBParaSite" id="MhA1_Contig64.frz3.gene23"/>
    </source>
</evidence>
<name>A0A1I8BV28_MELHA</name>
<dbReference type="AlphaFoldDB" id="A0A1I8BV28"/>
<protein>
    <submittedName>
        <fullName evidence="2">Protein kinase domain-containing protein</fullName>
    </submittedName>
</protein>
<evidence type="ECO:0000313" key="1">
    <source>
        <dbReference type="Proteomes" id="UP000095281"/>
    </source>
</evidence>
<keyword evidence="1" id="KW-1185">Reference proteome</keyword>
<accession>A0A1I8BV28</accession>
<sequence length="315" mass="37584">MISEVPLFSDELRMTSQEKEILARAYEYHEDLYHIYYSEHLDLQDAHQHDLRAKLQQQVINPNFVQIFNSIGYNPTFTEMVHFQEMIPPQQRPFDDFARCHSYVQKLPNKKEFNIVDLSLLIHILNKIEDHEINNLTDLKIQDVLIFKRNVVLDNFYGNGNWHGDPEIKNFTLKVDAAIEYFENKILKPYLNAIDIHFKYATDEENENFIRARLAGQRNFMPKDHFDFFLYTYGFKSDEQGNISRIELNQEEDVYQSQLLQNPTQGEKNLFIFYQLFTLARTLIKLFVNHKNFNGVDDRSYAKFYLEDFGRPNIK</sequence>
<proteinExistence type="predicted"/>
<organism evidence="1 2">
    <name type="scientific">Meloidogyne hapla</name>
    <name type="common">Root-knot nematode worm</name>
    <dbReference type="NCBI Taxonomy" id="6305"/>
    <lineage>
        <taxon>Eukaryota</taxon>
        <taxon>Metazoa</taxon>
        <taxon>Ecdysozoa</taxon>
        <taxon>Nematoda</taxon>
        <taxon>Chromadorea</taxon>
        <taxon>Rhabditida</taxon>
        <taxon>Tylenchina</taxon>
        <taxon>Tylenchomorpha</taxon>
        <taxon>Tylenchoidea</taxon>
        <taxon>Meloidogynidae</taxon>
        <taxon>Meloidogyninae</taxon>
        <taxon>Meloidogyne</taxon>
    </lineage>
</organism>